<keyword evidence="1" id="KW-1133">Transmembrane helix</keyword>
<proteinExistence type="predicted"/>
<dbReference type="Proteomes" id="UP000199227">
    <property type="component" value="Unassembled WGS sequence"/>
</dbReference>
<gene>
    <name evidence="3" type="ORF">SAMN05216234_11427</name>
</gene>
<evidence type="ECO:0000313" key="3">
    <source>
        <dbReference type="EMBL" id="SFP30634.1"/>
    </source>
</evidence>
<evidence type="ECO:0000256" key="1">
    <source>
        <dbReference type="SAM" id="Phobius"/>
    </source>
</evidence>
<dbReference type="InterPro" id="IPR007172">
    <property type="entry name" value="DUF374"/>
</dbReference>
<feature type="transmembrane region" description="Helical" evidence="1">
    <location>
        <begin position="46"/>
        <end position="63"/>
    </location>
</feature>
<organism evidence="3 4">
    <name type="scientific">Hydrogenimonas thermophila</name>
    <dbReference type="NCBI Taxonomy" id="223786"/>
    <lineage>
        <taxon>Bacteria</taxon>
        <taxon>Pseudomonadati</taxon>
        <taxon>Campylobacterota</taxon>
        <taxon>Epsilonproteobacteria</taxon>
        <taxon>Campylobacterales</taxon>
        <taxon>Hydrogenimonadaceae</taxon>
        <taxon>Hydrogenimonas</taxon>
    </lineage>
</organism>
<dbReference type="Pfam" id="PF04028">
    <property type="entry name" value="DUF374"/>
    <property type="match status" value="1"/>
</dbReference>
<keyword evidence="1" id="KW-0812">Transmembrane</keyword>
<dbReference type="CDD" id="cd07983">
    <property type="entry name" value="LPLAT_DUF374-like"/>
    <property type="match status" value="1"/>
</dbReference>
<dbReference type="STRING" id="223786.SAMN05216234_11427"/>
<feature type="transmembrane region" description="Helical" evidence="1">
    <location>
        <begin position="9"/>
        <end position="26"/>
    </location>
</feature>
<protein>
    <recommendedName>
        <fullName evidence="2">DUF374 domain-containing protein</fullName>
    </recommendedName>
</protein>
<dbReference type="EMBL" id="FOXB01000014">
    <property type="protein sequence ID" value="SFP30634.1"/>
    <property type="molecule type" value="Genomic_DNA"/>
</dbReference>
<reference evidence="3 4" key="1">
    <citation type="submission" date="2016-10" db="EMBL/GenBank/DDBJ databases">
        <authorList>
            <person name="de Groot N.N."/>
        </authorList>
    </citation>
    <scope>NUCLEOTIDE SEQUENCE [LARGE SCALE GENOMIC DNA]</scope>
    <source>
        <strain evidence="3 4">EP1-55-1</strain>
    </source>
</reference>
<keyword evidence="4" id="KW-1185">Reference proteome</keyword>
<feature type="domain" description="DUF374" evidence="2">
    <location>
        <begin position="66"/>
        <end position="131"/>
    </location>
</feature>
<sequence length="208" mass="23770">MRKKFARALGLWILPPLIWSFMWFLFITSKKRWNFNGKFPDSPVVILFWHGELLLAPFIYAKLDTSRKLNVMISDHFDGEIIARVTKLMGIKTIRGSSRKGAVKALISAIKSVKEFGEHVAITPDGPKGPRHSVSDGAVVIAQKAKIPIVIVNCHPEKYWQASSWDKFTVPKPFGTIDFYISEPIYINDMTKDEAKLYLKERMLKYAV</sequence>
<dbReference type="SUPFAM" id="SSF69593">
    <property type="entry name" value="Glycerol-3-phosphate (1)-acyltransferase"/>
    <property type="match status" value="1"/>
</dbReference>
<keyword evidence="1" id="KW-0472">Membrane</keyword>
<dbReference type="AlphaFoldDB" id="A0A1I5P948"/>
<name>A0A1I5P948_9BACT</name>
<evidence type="ECO:0000313" key="4">
    <source>
        <dbReference type="Proteomes" id="UP000199227"/>
    </source>
</evidence>
<accession>A0A1I5P948</accession>
<evidence type="ECO:0000259" key="2">
    <source>
        <dbReference type="Pfam" id="PF04028"/>
    </source>
</evidence>